<dbReference type="KEGG" id="ksk:KSE_48090"/>
<gene>
    <name evidence="2" type="ordered locus">KSE_48090</name>
</gene>
<dbReference type="eggNOG" id="ENOG5033HDE">
    <property type="taxonomic scope" value="Bacteria"/>
</dbReference>
<name>E4NGF7_KITSK</name>
<evidence type="ECO:0000313" key="3">
    <source>
        <dbReference type="Proteomes" id="UP000007076"/>
    </source>
</evidence>
<proteinExistence type="predicted"/>
<dbReference type="PATRIC" id="fig|452652.3.peg.4793"/>
<dbReference type="EMBL" id="AP010968">
    <property type="protein sequence ID" value="BAJ30587.1"/>
    <property type="molecule type" value="Genomic_DNA"/>
</dbReference>
<dbReference type="STRING" id="452652.KSE_48090"/>
<evidence type="ECO:0000313" key="2">
    <source>
        <dbReference type="EMBL" id="BAJ30587.1"/>
    </source>
</evidence>
<protein>
    <recommendedName>
        <fullName evidence="4">SPOR domain-containing protein</fullName>
    </recommendedName>
</protein>
<keyword evidence="3" id="KW-1185">Reference proteome</keyword>
<accession>E4NGF7</accession>
<dbReference type="AlphaFoldDB" id="E4NGF7"/>
<evidence type="ECO:0008006" key="4">
    <source>
        <dbReference type="Google" id="ProtNLM"/>
    </source>
</evidence>
<organism evidence="2 3">
    <name type="scientific">Kitasatospora setae (strain ATCC 33774 / DSM 43861 / JCM 3304 / KCC A-0304 / NBRC 14216 / KM-6054)</name>
    <name type="common">Streptomyces setae</name>
    <dbReference type="NCBI Taxonomy" id="452652"/>
    <lineage>
        <taxon>Bacteria</taxon>
        <taxon>Bacillati</taxon>
        <taxon>Actinomycetota</taxon>
        <taxon>Actinomycetes</taxon>
        <taxon>Kitasatosporales</taxon>
        <taxon>Streptomycetaceae</taxon>
        <taxon>Kitasatospora</taxon>
    </lineage>
</organism>
<sequence length="69" mass="7585">MGMDAERGPEAAHRVVRQDDNGNRFLLARGLDRARAEELAAEYEARGHKQLYWVEPEDPAEPGGPGSPA</sequence>
<feature type="region of interest" description="Disordered" evidence="1">
    <location>
        <begin position="1"/>
        <end position="21"/>
    </location>
</feature>
<dbReference type="HOGENOM" id="CLU_2770421_0_0_11"/>
<reference evidence="2 3" key="1">
    <citation type="journal article" date="2010" name="DNA Res.">
        <title>Genome sequence of Kitasatospora setae NBRC 14216T: an evolutionary snapshot of the family Streptomycetaceae.</title>
        <authorList>
            <person name="Ichikawa N."/>
            <person name="Oguchi A."/>
            <person name="Ikeda H."/>
            <person name="Ishikawa J."/>
            <person name="Kitani S."/>
            <person name="Watanabe Y."/>
            <person name="Nakamura S."/>
            <person name="Katano Y."/>
            <person name="Kishi E."/>
            <person name="Sasagawa M."/>
            <person name="Ankai A."/>
            <person name="Fukui S."/>
            <person name="Hashimoto Y."/>
            <person name="Kamata S."/>
            <person name="Otoguro M."/>
            <person name="Tanikawa S."/>
            <person name="Nihira T."/>
            <person name="Horinouchi S."/>
            <person name="Ohnishi Y."/>
            <person name="Hayakawa M."/>
            <person name="Kuzuyama T."/>
            <person name="Arisawa A."/>
            <person name="Nomoto F."/>
            <person name="Miura H."/>
            <person name="Takahashi Y."/>
            <person name="Fujita N."/>
        </authorList>
    </citation>
    <scope>NUCLEOTIDE SEQUENCE [LARGE SCALE GENOMIC DNA]</scope>
    <source>
        <strain evidence="3">ATCC 33774 / DSM 43861 / JCM 3304 / KCC A-0304 / NBRC 14216 / KM-6054</strain>
    </source>
</reference>
<dbReference type="Proteomes" id="UP000007076">
    <property type="component" value="Chromosome"/>
</dbReference>
<evidence type="ECO:0000256" key="1">
    <source>
        <dbReference type="SAM" id="MobiDB-lite"/>
    </source>
</evidence>